<dbReference type="Proteomes" id="UP000660265">
    <property type="component" value="Unassembled WGS sequence"/>
</dbReference>
<evidence type="ECO:0000313" key="2">
    <source>
        <dbReference type="Proteomes" id="UP000660265"/>
    </source>
</evidence>
<evidence type="ECO:0000313" key="1">
    <source>
        <dbReference type="EMBL" id="GGK28278.1"/>
    </source>
</evidence>
<organism evidence="1 2">
    <name type="scientific">Streptomyces camponoticapitis</name>
    <dbReference type="NCBI Taxonomy" id="1616125"/>
    <lineage>
        <taxon>Bacteria</taxon>
        <taxon>Bacillati</taxon>
        <taxon>Actinomycetota</taxon>
        <taxon>Actinomycetes</taxon>
        <taxon>Kitasatosporales</taxon>
        <taxon>Streptomycetaceae</taxon>
        <taxon>Streptomyces</taxon>
    </lineage>
</organism>
<dbReference type="EMBL" id="BMMV01000036">
    <property type="protein sequence ID" value="GGK28278.1"/>
    <property type="molecule type" value="Genomic_DNA"/>
</dbReference>
<name>A0ABQ2EWH9_9ACTN</name>
<reference evidence="2" key="1">
    <citation type="journal article" date="2019" name="Int. J. Syst. Evol. Microbiol.">
        <title>The Global Catalogue of Microorganisms (GCM) 10K type strain sequencing project: providing services to taxonomists for standard genome sequencing and annotation.</title>
        <authorList>
            <consortium name="The Broad Institute Genomics Platform"/>
            <consortium name="The Broad Institute Genome Sequencing Center for Infectious Disease"/>
            <person name="Wu L."/>
            <person name="Ma J."/>
        </authorList>
    </citation>
    <scope>NUCLEOTIDE SEQUENCE [LARGE SCALE GENOMIC DNA]</scope>
    <source>
        <strain evidence="2">CGMCC 4.7275</strain>
    </source>
</reference>
<sequence length="92" mass="10111">MPVAHVFHIGVLGAVELVAGDADPLLDEHALGDTYWVRAAEEFTHLLFDWFYFIFTGASLHFTLMGERGYVARQWASEIDGMGVGAAPTTAR</sequence>
<comment type="caution">
    <text evidence="1">The sequence shown here is derived from an EMBL/GenBank/DDBJ whole genome shotgun (WGS) entry which is preliminary data.</text>
</comment>
<protein>
    <submittedName>
        <fullName evidence="1">Uncharacterized protein</fullName>
    </submittedName>
</protein>
<accession>A0ABQ2EWH9</accession>
<gene>
    <name evidence="1" type="ORF">GCM10011583_70340</name>
</gene>
<proteinExistence type="predicted"/>
<keyword evidence="2" id="KW-1185">Reference proteome</keyword>